<evidence type="ECO:0000313" key="2">
    <source>
        <dbReference type="Proteomes" id="UP001140087"/>
    </source>
</evidence>
<proteinExistence type="predicted"/>
<organism evidence="1 2">
    <name type="scientific">Coemansia helicoidea</name>
    <dbReference type="NCBI Taxonomy" id="1286919"/>
    <lineage>
        <taxon>Eukaryota</taxon>
        <taxon>Fungi</taxon>
        <taxon>Fungi incertae sedis</taxon>
        <taxon>Zoopagomycota</taxon>
        <taxon>Kickxellomycotina</taxon>
        <taxon>Kickxellomycetes</taxon>
        <taxon>Kickxellales</taxon>
        <taxon>Kickxellaceae</taxon>
        <taxon>Coemansia</taxon>
    </lineage>
</organism>
<name>A0ACC1L074_9FUNG</name>
<dbReference type="Proteomes" id="UP001140087">
    <property type="component" value="Unassembled WGS sequence"/>
</dbReference>
<dbReference type="EMBL" id="JANBUN010001395">
    <property type="protein sequence ID" value="KAJ2798317.1"/>
    <property type="molecule type" value="Genomic_DNA"/>
</dbReference>
<gene>
    <name evidence="1" type="ORF">H4R21_003981</name>
</gene>
<evidence type="ECO:0000313" key="1">
    <source>
        <dbReference type="EMBL" id="KAJ2798317.1"/>
    </source>
</evidence>
<comment type="caution">
    <text evidence="1">The sequence shown here is derived from an EMBL/GenBank/DDBJ whole genome shotgun (WGS) entry which is preliminary data.</text>
</comment>
<keyword evidence="2" id="KW-1185">Reference proteome</keyword>
<protein>
    <submittedName>
        <fullName evidence="1">Uncharacterized protein</fullName>
    </submittedName>
</protein>
<reference evidence="1" key="1">
    <citation type="submission" date="2022-07" db="EMBL/GenBank/DDBJ databases">
        <title>Phylogenomic reconstructions and comparative analyses of Kickxellomycotina fungi.</title>
        <authorList>
            <person name="Reynolds N.K."/>
            <person name="Stajich J.E."/>
            <person name="Barry K."/>
            <person name="Grigoriev I.V."/>
            <person name="Crous P."/>
            <person name="Smith M.E."/>
        </authorList>
    </citation>
    <scope>NUCLEOTIDE SEQUENCE</scope>
    <source>
        <strain evidence="1">BCRC 34780</strain>
    </source>
</reference>
<accession>A0ACC1L074</accession>
<sequence>MSQATEVDHVPPPIETRSGSYLYYVRTRDGGEQLYCRRPAAAAGGEQIIMDPRVLEAKHGYTLQNLLVSDSHRLIGCRATRCGSTHAGAESGSLLVFSLDSSGKTELVETLEGVFNFSFGGGDSVFYTVLNDKLRAHKVCWHQVGQLQSSDVNVYVESDDECFVDITRTKDKQFHLINSSTLDSSEVRILPTRANGTPPPDAAPWADLQLLRPRQRGVEYFVDHHTGEFVILTNSPPDDQQSSPVTEPLPFRLVRAPSALPTSPDWTELLYMPQGAGHIEDVEIFRDYIMVSAKRQGRPEVIVHNRMTQESASLPLPHGECGVVRPEPNPQYDTALVRIGFNSPVHLNSVVEYDMRAMQPSQLWVPTPSHIDPSRYAICHENAASGGVQIPLTLVHHRDVGLSAAPPTLIRVYGSYGVSLEPEFRPEDVPLLQRGWAIALAHVRGGGDLGREWYASGKGRNKANAIRDLLACTRHLLERGWSAPERLAITGVSAGGLVVGAALNMSPEYYRAAALHVPFTDPLTAMLDPDLPLTGVETAEWGNPAASAADYAAMREYAPYDNIREAAALHNGPSILVTAGGQDQRVSIWQPAKWVARLRSRGGYSAAVPAGERSQAKLLFVPRMEDGHFHADNDDGGSVAAYSLRNAFLISEVTGEE</sequence>